<evidence type="ECO:0000256" key="1">
    <source>
        <dbReference type="ARBA" id="ARBA00009437"/>
    </source>
</evidence>
<dbReference type="RefSeq" id="WP_115480389.1">
    <property type="nucleotide sequence ID" value="NZ_QRCT01000009.1"/>
</dbReference>
<keyword evidence="7" id="KW-1185">Reference proteome</keyword>
<evidence type="ECO:0000313" key="6">
    <source>
        <dbReference type="EMBL" id="RDU24905.1"/>
    </source>
</evidence>
<dbReference type="Pfam" id="PF00126">
    <property type="entry name" value="HTH_1"/>
    <property type="match status" value="1"/>
</dbReference>
<dbReference type="PANTHER" id="PTHR30126:SF40">
    <property type="entry name" value="HTH-TYPE TRANSCRIPTIONAL REGULATOR GLTR"/>
    <property type="match status" value="1"/>
</dbReference>
<dbReference type="PROSITE" id="PS50931">
    <property type="entry name" value="HTH_LYSR"/>
    <property type="match status" value="1"/>
</dbReference>
<dbReference type="OrthoDB" id="9785745at2"/>
<dbReference type="PRINTS" id="PR00039">
    <property type="entry name" value="HTHLYSR"/>
</dbReference>
<dbReference type="PANTHER" id="PTHR30126">
    <property type="entry name" value="HTH-TYPE TRANSCRIPTIONAL REGULATOR"/>
    <property type="match status" value="1"/>
</dbReference>
<proteinExistence type="inferred from homology"/>
<comment type="similarity">
    <text evidence="1">Belongs to the LysR transcriptional regulatory family.</text>
</comment>
<evidence type="ECO:0000256" key="2">
    <source>
        <dbReference type="ARBA" id="ARBA00023015"/>
    </source>
</evidence>
<protein>
    <submittedName>
        <fullName evidence="6">LysR family transcriptional regulator</fullName>
    </submittedName>
</protein>
<keyword evidence="2" id="KW-0805">Transcription regulation</keyword>
<evidence type="ECO:0000259" key="5">
    <source>
        <dbReference type="PROSITE" id="PS50931"/>
    </source>
</evidence>
<dbReference type="SUPFAM" id="SSF53850">
    <property type="entry name" value="Periplasmic binding protein-like II"/>
    <property type="match status" value="1"/>
</dbReference>
<organism evidence="6 7">
    <name type="scientific">Anaerosacchariphilus polymeriproducens</name>
    <dbReference type="NCBI Taxonomy" id="1812858"/>
    <lineage>
        <taxon>Bacteria</taxon>
        <taxon>Bacillati</taxon>
        <taxon>Bacillota</taxon>
        <taxon>Clostridia</taxon>
        <taxon>Lachnospirales</taxon>
        <taxon>Lachnospiraceae</taxon>
        <taxon>Anaerosacchariphilus</taxon>
    </lineage>
</organism>
<dbReference type="EMBL" id="QRCT01000009">
    <property type="protein sequence ID" value="RDU24905.1"/>
    <property type="molecule type" value="Genomic_DNA"/>
</dbReference>
<keyword evidence="4" id="KW-0804">Transcription</keyword>
<dbReference type="InterPro" id="IPR005119">
    <property type="entry name" value="LysR_subst-bd"/>
</dbReference>
<dbReference type="Proteomes" id="UP000255036">
    <property type="component" value="Unassembled WGS sequence"/>
</dbReference>
<dbReference type="Gene3D" id="3.40.190.290">
    <property type="match status" value="1"/>
</dbReference>
<gene>
    <name evidence="6" type="ORF">DWV06_01350</name>
</gene>
<feature type="domain" description="HTH lysR-type" evidence="5">
    <location>
        <begin position="1"/>
        <end position="58"/>
    </location>
</feature>
<evidence type="ECO:0000313" key="7">
    <source>
        <dbReference type="Proteomes" id="UP000255036"/>
    </source>
</evidence>
<dbReference type="GO" id="GO:0003700">
    <property type="term" value="F:DNA-binding transcription factor activity"/>
    <property type="evidence" value="ECO:0007669"/>
    <property type="project" value="InterPro"/>
</dbReference>
<dbReference type="AlphaFoldDB" id="A0A371AZ81"/>
<reference evidence="6 7" key="1">
    <citation type="submission" date="2018-07" db="EMBL/GenBank/DDBJ databases">
        <title>Anaerosacharophilus polymeroproducens gen. nov. sp. nov., an anaerobic bacterium isolated from salt field.</title>
        <authorList>
            <person name="Kim W."/>
            <person name="Yang S.-H."/>
            <person name="Oh J."/>
            <person name="Lee J.-H."/>
            <person name="Kwon K.K."/>
        </authorList>
    </citation>
    <scope>NUCLEOTIDE SEQUENCE [LARGE SCALE GENOMIC DNA]</scope>
    <source>
        <strain evidence="6 7">MCWD5</strain>
    </source>
</reference>
<dbReference type="Pfam" id="PF03466">
    <property type="entry name" value="LysR_substrate"/>
    <property type="match status" value="1"/>
</dbReference>
<dbReference type="InterPro" id="IPR036388">
    <property type="entry name" value="WH-like_DNA-bd_sf"/>
</dbReference>
<dbReference type="SUPFAM" id="SSF46785">
    <property type="entry name" value="Winged helix' DNA-binding domain"/>
    <property type="match status" value="1"/>
</dbReference>
<sequence>MTMKHMKIFIQVYQMQNITQAAEILHMTQPAVSRAIQEIERHYGVCLFERMNRRLSITESGKQFYAQALHIVEAFDNMEKGMQNWDTFGILRIGSSVSIGNFLLPQIISIYQNRYPDMRIQVNIANGNTLQKLLRDNQMDIALIEGSVEEIELHAESFNRDQLLLITPPVHPLLSVKELKLEDLIKYPMLLREKGSGVRTYIDDAFSVRGLTIHPRWESTSTQAIVKAVSLGIGISFLPKLLVNKDIENGLVKTHEISDMKLSRQHFIVWHKNKYLTTAAKQFIELCKEITASSSIIDGK</sequence>
<comment type="caution">
    <text evidence="6">The sequence shown here is derived from an EMBL/GenBank/DDBJ whole genome shotgun (WGS) entry which is preliminary data.</text>
</comment>
<dbReference type="Gene3D" id="1.10.10.10">
    <property type="entry name" value="Winged helix-like DNA-binding domain superfamily/Winged helix DNA-binding domain"/>
    <property type="match status" value="1"/>
</dbReference>
<name>A0A371AZ81_9FIRM</name>
<dbReference type="FunFam" id="1.10.10.10:FF:000001">
    <property type="entry name" value="LysR family transcriptional regulator"/>
    <property type="match status" value="1"/>
</dbReference>
<dbReference type="InterPro" id="IPR000847">
    <property type="entry name" value="LysR_HTH_N"/>
</dbReference>
<keyword evidence="3" id="KW-0238">DNA-binding</keyword>
<dbReference type="GO" id="GO:0000976">
    <property type="term" value="F:transcription cis-regulatory region binding"/>
    <property type="evidence" value="ECO:0007669"/>
    <property type="project" value="TreeGrafter"/>
</dbReference>
<accession>A0A371AZ81</accession>
<evidence type="ECO:0000256" key="4">
    <source>
        <dbReference type="ARBA" id="ARBA00023163"/>
    </source>
</evidence>
<evidence type="ECO:0000256" key="3">
    <source>
        <dbReference type="ARBA" id="ARBA00023125"/>
    </source>
</evidence>
<dbReference type="CDD" id="cd08420">
    <property type="entry name" value="PBP2_CysL_like"/>
    <property type="match status" value="1"/>
</dbReference>
<dbReference type="InterPro" id="IPR036390">
    <property type="entry name" value="WH_DNA-bd_sf"/>
</dbReference>